<feature type="region of interest" description="Disordered" evidence="1">
    <location>
        <begin position="1"/>
        <end position="26"/>
    </location>
</feature>
<dbReference type="STRING" id="32264.T1L5H1"/>
<reference evidence="4" key="1">
    <citation type="submission" date="2011-08" db="EMBL/GenBank/DDBJ databases">
        <authorList>
            <person name="Rombauts S."/>
        </authorList>
    </citation>
    <scope>NUCLEOTIDE SEQUENCE</scope>
    <source>
        <strain evidence="4">London</strain>
    </source>
</reference>
<protein>
    <recommendedName>
        <fullName evidence="2">Protein argonaute N-terminal domain-containing protein</fullName>
    </recommendedName>
</protein>
<dbReference type="EnsemblMetazoa" id="tetur479g00010.1">
    <property type="protein sequence ID" value="tetur479g00010.1"/>
    <property type="gene ID" value="tetur479g00010"/>
</dbReference>
<feature type="domain" description="Protein argonaute N-terminal" evidence="2">
    <location>
        <begin position="86"/>
        <end position="222"/>
    </location>
</feature>
<reference evidence="3" key="2">
    <citation type="submission" date="2015-06" db="UniProtKB">
        <authorList>
            <consortium name="EnsemblMetazoa"/>
        </authorList>
    </citation>
    <scope>IDENTIFICATION</scope>
</reference>
<dbReference type="EMBL" id="CAEY01001286">
    <property type="status" value="NOT_ANNOTATED_CDS"/>
    <property type="molecule type" value="Genomic_DNA"/>
</dbReference>
<evidence type="ECO:0000313" key="3">
    <source>
        <dbReference type="EnsemblMetazoa" id="tetur479g00010.1"/>
    </source>
</evidence>
<organism evidence="3 4">
    <name type="scientific">Tetranychus urticae</name>
    <name type="common">Two-spotted spider mite</name>
    <dbReference type="NCBI Taxonomy" id="32264"/>
    <lineage>
        <taxon>Eukaryota</taxon>
        <taxon>Metazoa</taxon>
        <taxon>Ecdysozoa</taxon>
        <taxon>Arthropoda</taxon>
        <taxon>Chelicerata</taxon>
        <taxon>Arachnida</taxon>
        <taxon>Acari</taxon>
        <taxon>Acariformes</taxon>
        <taxon>Trombidiformes</taxon>
        <taxon>Prostigmata</taxon>
        <taxon>Eleutherengona</taxon>
        <taxon>Raphignathae</taxon>
        <taxon>Tetranychoidea</taxon>
        <taxon>Tetranychidae</taxon>
        <taxon>Tetranychus</taxon>
    </lineage>
</organism>
<evidence type="ECO:0000313" key="4">
    <source>
        <dbReference type="Proteomes" id="UP000015104"/>
    </source>
</evidence>
<evidence type="ECO:0000259" key="2">
    <source>
        <dbReference type="Pfam" id="PF16486"/>
    </source>
</evidence>
<dbReference type="PANTHER" id="PTHR22891">
    <property type="entry name" value="EUKARYOTIC TRANSLATION INITIATION FACTOR 2C"/>
    <property type="match status" value="1"/>
</dbReference>
<dbReference type="AlphaFoldDB" id="T1L5H1"/>
<dbReference type="Proteomes" id="UP000015104">
    <property type="component" value="Unassembled WGS sequence"/>
</dbReference>
<dbReference type="eggNOG" id="KOG1041">
    <property type="taxonomic scope" value="Eukaryota"/>
</dbReference>
<feature type="compositionally biased region" description="Basic residues" evidence="1">
    <location>
        <begin position="1"/>
        <end position="15"/>
    </location>
</feature>
<keyword evidence="4" id="KW-1185">Reference proteome</keyword>
<evidence type="ECO:0000256" key="1">
    <source>
        <dbReference type="SAM" id="MobiDB-lite"/>
    </source>
</evidence>
<sequence length="359" mass="40785">MSKRPYKPRRGRGRGHNVNSVARIYDGNSENRVGPELLTPLGNFDCSGQDGDNKRSRDKVDEEFQIGLADPEFVKRRGYLSENFGRKIKLMTNHFSFQYSPDVQIYHYDFSWLCYGKDGEEPKEQKLNSDNCYKLFDAVMAKYPEHFTSTSSVGYDGAANVYLPYELESESSNLAVPDVELEDGVKKNFIVTFKGGKVISLASVKEYYAGSKMDDTKRKSLQEVIHIILKFPSRYNMKALGRLAMFPINAERYYLSNWMELALGHRKSLRFSEIGLTLVVDRASAAFLKSGNGLDFVKSIIDRQGGSLSTFKPSPAQIEALRRAFAGVKISTVHLGYTKKYVVKDIVKLIRLLWPIFIK</sequence>
<dbReference type="InterPro" id="IPR032474">
    <property type="entry name" value="Argonaute_N"/>
</dbReference>
<dbReference type="HOGENOM" id="CLU_772389_0_0_1"/>
<name>T1L5H1_TETUR</name>
<dbReference type="Pfam" id="PF16486">
    <property type="entry name" value="ArgoN"/>
    <property type="match status" value="1"/>
</dbReference>
<accession>T1L5H1</accession>
<proteinExistence type="predicted"/>